<name>A0ABU0HKJ1_9HYPH</name>
<protein>
    <recommendedName>
        <fullName evidence="3">DUF992 domain-containing protein</fullName>
    </recommendedName>
</protein>
<gene>
    <name evidence="1" type="ORF">QO016_001529</name>
</gene>
<comment type="caution">
    <text evidence="1">The sequence shown here is derived from an EMBL/GenBank/DDBJ whole genome shotgun (WGS) entry which is preliminary data.</text>
</comment>
<evidence type="ECO:0000313" key="1">
    <source>
        <dbReference type="EMBL" id="MDQ0442046.1"/>
    </source>
</evidence>
<evidence type="ECO:0008006" key="3">
    <source>
        <dbReference type="Google" id="ProtNLM"/>
    </source>
</evidence>
<reference evidence="1 2" key="1">
    <citation type="submission" date="2023-07" db="EMBL/GenBank/DDBJ databases">
        <title>Genomic Encyclopedia of Type Strains, Phase IV (KMG-IV): sequencing the most valuable type-strain genomes for metagenomic binning, comparative biology and taxonomic classification.</title>
        <authorList>
            <person name="Goeker M."/>
        </authorList>
    </citation>
    <scope>NUCLEOTIDE SEQUENCE [LARGE SCALE GENOMIC DNA]</scope>
    <source>
        <strain evidence="1 2">DSM 19562</strain>
    </source>
</reference>
<dbReference type="PROSITE" id="PS51257">
    <property type="entry name" value="PROKAR_LIPOPROTEIN"/>
    <property type="match status" value="1"/>
</dbReference>
<dbReference type="Proteomes" id="UP001236369">
    <property type="component" value="Unassembled WGS sequence"/>
</dbReference>
<dbReference type="RefSeq" id="WP_238249679.1">
    <property type="nucleotide sequence ID" value="NZ_BPQX01000033.1"/>
</dbReference>
<organism evidence="1 2">
    <name type="scientific">Methylobacterium persicinum</name>
    <dbReference type="NCBI Taxonomy" id="374426"/>
    <lineage>
        <taxon>Bacteria</taxon>
        <taxon>Pseudomonadati</taxon>
        <taxon>Pseudomonadota</taxon>
        <taxon>Alphaproteobacteria</taxon>
        <taxon>Hyphomicrobiales</taxon>
        <taxon>Methylobacteriaceae</taxon>
        <taxon>Methylobacterium</taxon>
    </lineage>
</organism>
<sequence length="122" mass="12994">MKRLHRWILAGGIVAGFLGGLAACQDTMRRDRVAICRRALPAVATGAGVRFLGAGLGPAPGTARVDYNEGTRQHRLTCRFDGATKLLEVATDGAALSGPALYMLQRYYLDTPDAAEGDPAHR</sequence>
<keyword evidence="2" id="KW-1185">Reference proteome</keyword>
<dbReference type="EMBL" id="JAUSVV010000002">
    <property type="protein sequence ID" value="MDQ0442046.1"/>
    <property type="molecule type" value="Genomic_DNA"/>
</dbReference>
<evidence type="ECO:0000313" key="2">
    <source>
        <dbReference type="Proteomes" id="UP001236369"/>
    </source>
</evidence>
<proteinExistence type="predicted"/>
<accession>A0ABU0HKJ1</accession>